<dbReference type="PANTHER" id="PTHR11742">
    <property type="entry name" value="MANNOSYL-OLIGOSACCHARIDE ALPHA-1,2-MANNOSIDASE-RELATED"/>
    <property type="match status" value="1"/>
</dbReference>
<dbReference type="InterPro" id="IPR012341">
    <property type="entry name" value="6hp_glycosidase-like_sf"/>
</dbReference>
<evidence type="ECO:0000256" key="5">
    <source>
        <dbReference type="ARBA" id="ARBA00023157"/>
    </source>
</evidence>
<gene>
    <name evidence="7" type="ORF">SCLTRI_LOCUS1026</name>
</gene>
<dbReference type="InterPro" id="IPR050749">
    <property type="entry name" value="Glycosyl_Hydrolase_47"/>
</dbReference>
<dbReference type="Pfam" id="PF01532">
    <property type="entry name" value="Glyco_hydro_47"/>
    <property type="match status" value="1"/>
</dbReference>
<dbReference type="SUPFAM" id="SSF48225">
    <property type="entry name" value="Seven-hairpin glycosidases"/>
    <property type="match status" value="1"/>
</dbReference>
<keyword evidence="8" id="KW-1185">Reference proteome</keyword>
<dbReference type="GO" id="GO:0004571">
    <property type="term" value="F:mannosyl-oligosaccharide 1,2-alpha-mannosidase activity"/>
    <property type="evidence" value="ECO:0007669"/>
    <property type="project" value="InterPro"/>
</dbReference>
<dbReference type="PRINTS" id="PR00747">
    <property type="entry name" value="GLYHDRLASE47"/>
</dbReference>
<dbReference type="EMBL" id="CAJHIA010000003">
    <property type="protein sequence ID" value="CAD6441238.1"/>
    <property type="molecule type" value="Genomic_DNA"/>
</dbReference>
<comment type="pathway">
    <text evidence="2">Protein modification; protein glycosylation.</text>
</comment>
<dbReference type="GO" id="GO:0036503">
    <property type="term" value="P:ERAD pathway"/>
    <property type="evidence" value="ECO:0007669"/>
    <property type="project" value="UniProtKB-ARBA"/>
</dbReference>
<dbReference type="AlphaFoldDB" id="A0A8H2VMH6"/>
<dbReference type="InterPro" id="IPR001382">
    <property type="entry name" value="Glyco_hydro_47"/>
</dbReference>
<keyword evidence="5" id="KW-1015">Disulfide bond</keyword>
<comment type="similarity">
    <text evidence="3 6">Belongs to the glycosyl hydrolase 47 family.</text>
</comment>
<comment type="cofactor">
    <cofactor evidence="1">
        <name>Ca(2+)</name>
        <dbReference type="ChEBI" id="CHEBI:29108"/>
    </cofactor>
</comment>
<dbReference type="GO" id="GO:0016020">
    <property type="term" value="C:membrane"/>
    <property type="evidence" value="ECO:0007669"/>
    <property type="project" value="InterPro"/>
</dbReference>
<dbReference type="GO" id="GO:0005783">
    <property type="term" value="C:endoplasmic reticulum"/>
    <property type="evidence" value="ECO:0007669"/>
    <property type="project" value="TreeGrafter"/>
</dbReference>
<evidence type="ECO:0000256" key="3">
    <source>
        <dbReference type="ARBA" id="ARBA00007658"/>
    </source>
</evidence>
<dbReference type="GO" id="GO:0005975">
    <property type="term" value="P:carbohydrate metabolic process"/>
    <property type="evidence" value="ECO:0007669"/>
    <property type="project" value="InterPro"/>
</dbReference>
<accession>A0A8H2VMH6</accession>
<evidence type="ECO:0000256" key="6">
    <source>
        <dbReference type="RuleBase" id="RU361193"/>
    </source>
</evidence>
<dbReference type="Proteomes" id="UP000624404">
    <property type="component" value="Unassembled WGS sequence"/>
</dbReference>
<organism evidence="7 8">
    <name type="scientific">Sclerotinia trifoliorum</name>
    <dbReference type="NCBI Taxonomy" id="28548"/>
    <lineage>
        <taxon>Eukaryota</taxon>
        <taxon>Fungi</taxon>
        <taxon>Dikarya</taxon>
        <taxon>Ascomycota</taxon>
        <taxon>Pezizomycotina</taxon>
        <taxon>Leotiomycetes</taxon>
        <taxon>Helotiales</taxon>
        <taxon>Sclerotiniaceae</taxon>
        <taxon>Sclerotinia</taxon>
    </lineage>
</organism>
<protein>
    <recommendedName>
        <fullName evidence="6">alpha-1,2-Mannosidase</fullName>
        <ecNumber evidence="6">3.2.1.-</ecNumber>
    </recommendedName>
</protein>
<keyword evidence="4 6" id="KW-0378">Hydrolase</keyword>
<reference evidence="7" key="1">
    <citation type="submission" date="2020-10" db="EMBL/GenBank/DDBJ databases">
        <authorList>
            <person name="Kusch S."/>
        </authorList>
    </citation>
    <scope>NUCLEOTIDE SEQUENCE</scope>
    <source>
        <strain evidence="7">SwB9</strain>
    </source>
</reference>
<dbReference type="Gene3D" id="1.50.10.10">
    <property type="match status" value="1"/>
</dbReference>
<dbReference type="PANTHER" id="PTHR11742:SF89">
    <property type="entry name" value="ALPHA-1,2-MANNOSIDASE"/>
    <property type="match status" value="1"/>
</dbReference>
<proteinExistence type="inferred from homology"/>
<name>A0A8H2VMH6_9HELO</name>
<comment type="caution">
    <text evidence="7">The sequence shown here is derived from an EMBL/GenBank/DDBJ whole genome shotgun (WGS) entry which is preliminary data.</text>
</comment>
<dbReference type="GO" id="GO:0005509">
    <property type="term" value="F:calcium ion binding"/>
    <property type="evidence" value="ECO:0007669"/>
    <property type="project" value="InterPro"/>
</dbReference>
<evidence type="ECO:0000313" key="7">
    <source>
        <dbReference type="EMBL" id="CAD6441238.1"/>
    </source>
</evidence>
<evidence type="ECO:0000256" key="1">
    <source>
        <dbReference type="ARBA" id="ARBA00001913"/>
    </source>
</evidence>
<dbReference type="UniPathway" id="UPA00378"/>
<sequence length="234" mass="26410">MVEKAVELSKMLYMAFDTPNRTSGFWLSFEDAKAGRKLAGTHDPSSAPTPLSLECTTFVHQDGIHPVPEMQHLTYFIGGMFALGGKNFGIDEHIDIGDPVARECGWVYQSFPTGIHARNICSREVASEGDQSLTHGFRHARSRPALIIRPEAIESIFIMHRMQDKEDLRETMWTMFESIMKSTQTPLANLAISNVTVSGETEKENSMESFWMAETLKYFYLILSSPLAKYHPSR</sequence>
<dbReference type="InterPro" id="IPR036026">
    <property type="entry name" value="Seven-hairpin_glycosidases"/>
</dbReference>
<evidence type="ECO:0000313" key="8">
    <source>
        <dbReference type="Proteomes" id="UP000624404"/>
    </source>
</evidence>
<evidence type="ECO:0000256" key="4">
    <source>
        <dbReference type="ARBA" id="ARBA00022801"/>
    </source>
</evidence>
<evidence type="ECO:0000256" key="2">
    <source>
        <dbReference type="ARBA" id="ARBA00004922"/>
    </source>
</evidence>
<keyword evidence="6" id="KW-0326">Glycosidase</keyword>
<dbReference type="OrthoDB" id="8118055at2759"/>
<dbReference type="EC" id="3.2.1.-" evidence="6"/>